<dbReference type="OrthoDB" id="7427511at2759"/>
<dbReference type="RefSeq" id="XP_022821205.1">
    <property type="nucleotide sequence ID" value="XM_022965437.1"/>
</dbReference>
<name>A0A9J7IQA6_SPOLT</name>
<keyword evidence="1" id="KW-1133">Transmembrane helix</keyword>
<protein>
    <submittedName>
        <fullName evidence="3">Uncharacterized protein LOC111352780</fullName>
    </submittedName>
</protein>
<dbReference type="GeneID" id="111352780"/>
<evidence type="ECO:0000313" key="2">
    <source>
        <dbReference type="Proteomes" id="UP000301870"/>
    </source>
</evidence>
<accession>A0A9J7IQA6</accession>
<evidence type="ECO:0000256" key="1">
    <source>
        <dbReference type="SAM" id="Phobius"/>
    </source>
</evidence>
<keyword evidence="1" id="KW-0812">Transmembrane</keyword>
<sequence length="119" mass="13582">MCLLSNISFVIVHIFISLIILEHLCLSMEIQVYYWPISNRELTTTRRTTRPNLRHIHLVGTPLLSHCAKDGICISSSACAWDHIVPNDSECIREHEDFVCCSATSVHIPQNVFAGYDWL</sequence>
<dbReference type="Proteomes" id="UP000301870">
    <property type="component" value="Chromosome 15"/>
</dbReference>
<evidence type="ECO:0000313" key="3">
    <source>
        <dbReference type="RefSeq" id="XP_022821205.1"/>
    </source>
</evidence>
<dbReference type="KEGG" id="sliu:111352780"/>
<organism evidence="2 3">
    <name type="scientific">Spodoptera litura</name>
    <name type="common">Asian cotton leafworm</name>
    <dbReference type="NCBI Taxonomy" id="69820"/>
    <lineage>
        <taxon>Eukaryota</taxon>
        <taxon>Metazoa</taxon>
        <taxon>Ecdysozoa</taxon>
        <taxon>Arthropoda</taxon>
        <taxon>Hexapoda</taxon>
        <taxon>Insecta</taxon>
        <taxon>Pterygota</taxon>
        <taxon>Neoptera</taxon>
        <taxon>Endopterygota</taxon>
        <taxon>Lepidoptera</taxon>
        <taxon>Glossata</taxon>
        <taxon>Ditrysia</taxon>
        <taxon>Noctuoidea</taxon>
        <taxon>Noctuidae</taxon>
        <taxon>Amphipyrinae</taxon>
        <taxon>Spodoptera</taxon>
    </lineage>
</organism>
<gene>
    <name evidence="3" type="primary">LOC111352780</name>
</gene>
<keyword evidence="1" id="KW-0472">Membrane</keyword>
<reference evidence="3" key="1">
    <citation type="submission" date="2025-08" db="UniProtKB">
        <authorList>
            <consortium name="RefSeq"/>
        </authorList>
    </citation>
    <scope>IDENTIFICATION</scope>
    <source>
        <strain evidence="3">Ishihara</strain>
        <tissue evidence="3">Whole body</tissue>
    </source>
</reference>
<keyword evidence="2" id="KW-1185">Reference proteome</keyword>
<dbReference type="AlphaFoldDB" id="A0A9J7IQA6"/>
<feature type="transmembrane region" description="Helical" evidence="1">
    <location>
        <begin position="6"/>
        <end position="26"/>
    </location>
</feature>
<proteinExistence type="predicted"/>